<accession>A0A0F8YCB7</accession>
<gene>
    <name evidence="1" type="ORF">LCGC14_3164990</name>
</gene>
<organism evidence="1">
    <name type="scientific">marine sediment metagenome</name>
    <dbReference type="NCBI Taxonomy" id="412755"/>
    <lineage>
        <taxon>unclassified sequences</taxon>
        <taxon>metagenomes</taxon>
        <taxon>ecological metagenomes</taxon>
    </lineage>
</organism>
<sequence>WPNTAVYKYYCNNCGEYLASDVFTMTWQEVSPEDKSRISSYLQSRYLSKNLPIAFETKGSTTPQTGFNGIPFVTVEEILDQFPKTYTEKFNKALFNLEKLTNYLGDPISIRGHNHPIFYAVNFKEMDEIVKYLEEMGYIRKIIRQEGILWDIVLTPKGFEQIYELKKTKIDSKQAFVAMCFEPTIVTKYDLDNVYKNGFKNAIKKSGYDPLLIKNEEYIGKIDDEIIAGIRRSKFLVADFTGHRQSVYFEAGYAHGLDIKVIYTCHQDEIDDAHFDTEHYNHIVWGTPEELSKKLLNRIRATIL</sequence>
<dbReference type="AlphaFoldDB" id="A0A0F8YCB7"/>
<name>A0A0F8YCB7_9ZZZZ</name>
<proteinExistence type="predicted"/>
<comment type="caution">
    <text evidence="1">The sequence shown here is derived from an EMBL/GenBank/DDBJ whole genome shotgun (WGS) entry which is preliminary data.</text>
</comment>
<dbReference type="EMBL" id="LAZR01070064">
    <property type="protein sequence ID" value="KKK45756.1"/>
    <property type="molecule type" value="Genomic_DNA"/>
</dbReference>
<feature type="non-terminal residue" evidence="1">
    <location>
        <position position="1"/>
    </location>
</feature>
<protein>
    <submittedName>
        <fullName evidence="1">Uncharacterized protein</fullName>
    </submittedName>
</protein>
<reference evidence="1" key="1">
    <citation type="journal article" date="2015" name="Nature">
        <title>Complex archaea that bridge the gap between prokaryotes and eukaryotes.</title>
        <authorList>
            <person name="Spang A."/>
            <person name="Saw J.H."/>
            <person name="Jorgensen S.L."/>
            <person name="Zaremba-Niedzwiedzka K."/>
            <person name="Martijn J."/>
            <person name="Lind A.E."/>
            <person name="van Eijk R."/>
            <person name="Schleper C."/>
            <person name="Guy L."/>
            <person name="Ettema T.J."/>
        </authorList>
    </citation>
    <scope>NUCLEOTIDE SEQUENCE</scope>
</reference>
<evidence type="ECO:0000313" key="1">
    <source>
        <dbReference type="EMBL" id="KKK45756.1"/>
    </source>
</evidence>